<protein>
    <recommendedName>
        <fullName evidence="1">Alpha-L-arabinofuranosidase 1 catalytic domain-containing protein</fullName>
    </recommendedName>
</protein>
<dbReference type="AlphaFoldDB" id="A0A4S8LTM3"/>
<evidence type="ECO:0000313" key="2">
    <source>
        <dbReference type="EMBL" id="THU92660.1"/>
    </source>
</evidence>
<feature type="domain" description="Alpha-L-arabinofuranosidase 1 catalytic" evidence="1">
    <location>
        <begin position="1"/>
        <end position="48"/>
    </location>
</feature>
<feature type="non-terminal residue" evidence="2">
    <location>
        <position position="1"/>
    </location>
</feature>
<dbReference type="EMBL" id="ML179271">
    <property type="protein sequence ID" value="THU92660.1"/>
    <property type="molecule type" value="Genomic_DNA"/>
</dbReference>
<sequence length="65" mass="7351">VGLYEFLTWCEDIGAEPIMVHGCLGWYAFIFVAQGDLQPYIQQAIDQVICSCLTTIHLCSRSLRL</sequence>
<dbReference type="OrthoDB" id="406864at2759"/>
<proteinExistence type="predicted"/>
<dbReference type="Proteomes" id="UP000297245">
    <property type="component" value="Unassembled WGS sequence"/>
</dbReference>
<reference evidence="2 3" key="1">
    <citation type="journal article" date="2019" name="Nat. Ecol. Evol.">
        <title>Megaphylogeny resolves global patterns of mushroom evolution.</title>
        <authorList>
            <person name="Varga T."/>
            <person name="Krizsan K."/>
            <person name="Foldi C."/>
            <person name="Dima B."/>
            <person name="Sanchez-Garcia M."/>
            <person name="Sanchez-Ramirez S."/>
            <person name="Szollosi G.J."/>
            <person name="Szarkandi J.G."/>
            <person name="Papp V."/>
            <person name="Albert L."/>
            <person name="Andreopoulos W."/>
            <person name="Angelini C."/>
            <person name="Antonin V."/>
            <person name="Barry K.W."/>
            <person name="Bougher N.L."/>
            <person name="Buchanan P."/>
            <person name="Buyck B."/>
            <person name="Bense V."/>
            <person name="Catcheside P."/>
            <person name="Chovatia M."/>
            <person name="Cooper J."/>
            <person name="Damon W."/>
            <person name="Desjardin D."/>
            <person name="Finy P."/>
            <person name="Geml J."/>
            <person name="Haridas S."/>
            <person name="Hughes K."/>
            <person name="Justo A."/>
            <person name="Karasinski D."/>
            <person name="Kautmanova I."/>
            <person name="Kiss B."/>
            <person name="Kocsube S."/>
            <person name="Kotiranta H."/>
            <person name="LaButti K.M."/>
            <person name="Lechner B.E."/>
            <person name="Liimatainen K."/>
            <person name="Lipzen A."/>
            <person name="Lukacs Z."/>
            <person name="Mihaltcheva S."/>
            <person name="Morgado L.N."/>
            <person name="Niskanen T."/>
            <person name="Noordeloos M.E."/>
            <person name="Ohm R.A."/>
            <person name="Ortiz-Santana B."/>
            <person name="Ovrebo C."/>
            <person name="Racz N."/>
            <person name="Riley R."/>
            <person name="Savchenko A."/>
            <person name="Shiryaev A."/>
            <person name="Soop K."/>
            <person name="Spirin V."/>
            <person name="Szebenyi C."/>
            <person name="Tomsovsky M."/>
            <person name="Tulloss R.E."/>
            <person name="Uehling J."/>
            <person name="Grigoriev I.V."/>
            <person name="Vagvolgyi C."/>
            <person name="Papp T."/>
            <person name="Martin F.M."/>
            <person name="Miettinen O."/>
            <person name="Hibbett D.S."/>
            <person name="Nagy L.G."/>
        </authorList>
    </citation>
    <scope>NUCLEOTIDE SEQUENCE [LARGE SCALE GENOMIC DNA]</scope>
    <source>
        <strain evidence="2 3">CBS 962.96</strain>
    </source>
</reference>
<accession>A0A4S8LTM3</accession>
<evidence type="ECO:0000259" key="1">
    <source>
        <dbReference type="Pfam" id="PF22848"/>
    </source>
</evidence>
<dbReference type="InterPro" id="IPR055235">
    <property type="entry name" value="ASD1_cat"/>
</dbReference>
<keyword evidence="3" id="KW-1185">Reference proteome</keyword>
<organism evidence="2 3">
    <name type="scientific">Dendrothele bispora (strain CBS 962.96)</name>
    <dbReference type="NCBI Taxonomy" id="1314807"/>
    <lineage>
        <taxon>Eukaryota</taxon>
        <taxon>Fungi</taxon>
        <taxon>Dikarya</taxon>
        <taxon>Basidiomycota</taxon>
        <taxon>Agaricomycotina</taxon>
        <taxon>Agaricomycetes</taxon>
        <taxon>Agaricomycetidae</taxon>
        <taxon>Agaricales</taxon>
        <taxon>Agaricales incertae sedis</taxon>
        <taxon>Dendrothele</taxon>
    </lineage>
</organism>
<dbReference type="Pfam" id="PF22848">
    <property type="entry name" value="ASD1_dom"/>
    <property type="match status" value="1"/>
</dbReference>
<evidence type="ECO:0000313" key="3">
    <source>
        <dbReference type="Proteomes" id="UP000297245"/>
    </source>
</evidence>
<gene>
    <name evidence="2" type="ORF">K435DRAFT_671718</name>
</gene>
<name>A0A4S8LTM3_DENBC</name>